<dbReference type="OMA" id="VGACTIV"/>
<comment type="miscellaneous">
    <text evidence="8">In eukaryotes there are cytoplasmic, mitochondrial and chloroplastic isozymes.</text>
</comment>
<dbReference type="FunFam" id="3.90.1150.10:FF:000001">
    <property type="entry name" value="Aspartate aminotransferase"/>
    <property type="match status" value="1"/>
</dbReference>
<dbReference type="Pfam" id="PF00155">
    <property type="entry name" value="Aminotran_1_2"/>
    <property type="match status" value="1"/>
</dbReference>
<proteinExistence type="inferred from homology"/>
<dbReference type="PANTHER" id="PTHR11879">
    <property type="entry name" value="ASPARTATE AMINOTRANSFERASE"/>
    <property type="match status" value="1"/>
</dbReference>
<dbReference type="Proteomes" id="UP000594454">
    <property type="component" value="Chromosome 4"/>
</dbReference>
<evidence type="ECO:0000256" key="8">
    <source>
        <dbReference type="RuleBase" id="RU000480"/>
    </source>
</evidence>
<dbReference type="OrthoDB" id="6752799at2759"/>
<dbReference type="EC" id="2.6.1.1" evidence="8"/>
<reference evidence="10 11" key="1">
    <citation type="submission" date="2020-11" db="EMBL/GenBank/DDBJ databases">
        <authorList>
            <person name="Wallbank WR R."/>
            <person name="Pardo Diaz C."/>
            <person name="Kozak K."/>
            <person name="Martin S."/>
            <person name="Jiggins C."/>
            <person name="Moest M."/>
            <person name="Warren A I."/>
            <person name="Generalovic N T."/>
            <person name="Byers J.R.P. K."/>
            <person name="Montejo-Kovacevich G."/>
            <person name="Yen C E."/>
        </authorList>
    </citation>
    <scope>NUCLEOTIDE SEQUENCE [LARGE SCALE GENOMIC DNA]</scope>
</reference>
<accession>A0A7R8UVH3</accession>
<dbReference type="GO" id="GO:0030170">
    <property type="term" value="F:pyridoxal phosphate binding"/>
    <property type="evidence" value="ECO:0007669"/>
    <property type="project" value="InterPro"/>
</dbReference>
<evidence type="ECO:0000256" key="5">
    <source>
        <dbReference type="ARBA" id="ARBA00022679"/>
    </source>
</evidence>
<dbReference type="CDD" id="cd00609">
    <property type="entry name" value="AAT_like"/>
    <property type="match status" value="1"/>
</dbReference>
<evidence type="ECO:0000256" key="6">
    <source>
        <dbReference type="ARBA" id="ARBA00022898"/>
    </source>
</evidence>
<evidence type="ECO:0000256" key="1">
    <source>
        <dbReference type="ARBA" id="ARBA00001933"/>
    </source>
</evidence>
<dbReference type="InterPro" id="IPR004838">
    <property type="entry name" value="NHTrfase_class1_PyrdxlP-BS"/>
</dbReference>
<dbReference type="FunCoup" id="A0A7R8UVH3">
    <property type="interactions" value="1386"/>
</dbReference>
<comment type="subunit">
    <text evidence="3 8">Homodimer.</text>
</comment>
<dbReference type="Gene3D" id="3.90.1150.10">
    <property type="entry name" value="Aspartate Aminotransferase, domain 1"/>
    <property type="match status" value="1"/>
</dbReference>
<organism evidence="10 11">
    <name type="scientific">Hermetia illucens</name>
    <name type="common">Black soldier fly</name>
    <dbReference type="NCBI Taxonomy" id="343691"/>
    <lineage>
        <taxon>Eukaryota</taxon>
        <taxon>Metazoa</taxon>
        <taxon>Ecdysozoa</taxon>
        <taxon>Arthropoda</taxon>
        <taxon>Hexapoda</taxon>
        <taxon>Insecta</taxon>
        <taxon>Pterygota</taxon>
        <taxon>Neoptera</taxon>
        <taxon>Endopterygota</taxon>
        <taxon>Diptera</taxon>
        <taxon>Brachycera</taxon>
        <taxon>Stratiomyomorpha</taxon>
        <taxon>Stratiomyidae</taxon>
        <taxon>Hermetiinae</taxon>
        <taxon>Hermetia</taxon>
    </lineage>
</organism>
<dbReference type="InterPro" id="IPR015424">
    <property type="entry name" value="PyrdxlP-dep_Trfase"/>
</dbReference>
<dbReference type="GO" id="GO:0004069">
    <property type="term" value="F:L-aspartate:2-oxoglutarate aminotransferase activity"/>
    <property type="evidence" value="ECO:0007669"/>
    <property type="project" value="UniProtKB-EC"/>
</dbReference>
<dbReference type="Gene3D" id="3.40.640.10">
    <property type="entry name" value="Type I PLP-dependent aspartate aminotransferase-like (Major domain)"/>
    <property type="match status" value="1"/>
</dbReference>
<evidence type="ECO:0000259" key="9">
    <source>
        <dbReference type="Pfam" id="PF00155"/>
    </source>
</evidence>
<dbReference type="AlphaFoldDB" id="A0A7R8UVH3"/>
<keyword evidence="11" id="KW-1185">Reference proteome</keyword>
<dbReference type="FunFam" id="3.40.640.10:FF:000026">
    <property type="entry name" value="Aspartate aminotransferase"/>
    <property type="match status" value="1"/>
</dbReference>
<comment type="catalytic activity">
    <reaction evidence="7 8">
        <text>L-aspartate + 2-oxoglutarate = oxaloacetate + L-glutamate</text>
        <dbReference type="Rhea" id="RHEA:21824"/>
        <dbReference type="ChEBI" id="CHEBI:16452"/>
        <dbReference type="ChEBI" id="CHEBI:16810"/>
        <dbReference type="ChEBI" id="CHEBI:29985"/>
        <dbReference type="ChEBI" id="CHEBI:29991"/>
        <dbReference type="EC" id="2.6.1.1"/>
    </reaction>
</comment>
<evidence type="ECO:0000313" key="10">
    <source>
        <dbReference type="EMBL" id="CAD7087859.1"/>
    </source>
</evidence>
<comment type="similarity">
    <text evidence="2">Belongs to the class-I pyridoxal-phosphate-dependent aminotransferase family.</text>
</comment>
<evidence type="ECO:0000256" key="2">
    <source>
        <dbReference type="ARBA" id="ARBA00007441"/>
    </source>
</evidence>
<dbReference type="NCBIfam" id="NF006719">
    <property type="entry name" value="PRK09257.1"/>
    <property type="match status" value="1"/>
</dbReference>
<dbReference type="InterPro" id="IPR004839">
    <property type="entry name" value="Aminotransferase_I/II_large"/>
</dbReference>
<dbReference type="EMBL" id="LR899012">
    <property type="protein sequence ID" value="CAD7087859.1"/>
    <property type="molecule type" value="Genomic_DNA"/>
</dbReference>
<dbReference type="GO" id="GO:0005739">
    <property type="term" value="C:mitochondrion"/>
    <property type="evidence" value="ECO:0007669"/>
    <property type="project" value="TreeGrafter"/>
</dbReference>
<dbReference type="PROSITE" id="PS00105">
    <property type="entry name" value="AA_TRANSFER_CLASS_1"/>
    <property type="match status" value="1"/>
</dbReference>
<dbReference type="InParanoid" id="A0A7R8UVH3"/>
<evidence type="ECO:0000256" key="7">
    <source>
        <dbReference type="ARBA" id="ARBA00049185"/>
    </source>
</evidence>
<evidence type="ECO:0000256" key="4">
    <source>
        <dbReference type="ARBA" id="ARBA00022576"/>
    </source>
</evidence>
<dbReference type="GO" id="GO:0006533">
    <property type="term" value="P:L-aspartate catabolic process"/>
    <property type="evidence" value="ECO:0007669"/>
    <property type="project" value="TreeGrafter"/>
</dbReference>
<evidence type="ECO:0000313" key="11">
    <source>
        <dbReference type="Proteomes" id="UP000594454"/>
    </source>
</evidence>
<dbReference type="InterPro" id="IPR000796">
    <property type="entry name" value="Asp_trans"/>
</dbReference>
<keyword evidence="4 8" id="KW-0032">Aminotransferase</keyword>
<dbReference type="PANTHER" id="PTHR11879:SF22">
    <property type="entry name" value="ASPARTATE AMINOTRANSFERASE, MITOCHONDRIAL"/>
    <property type="match status" value="1"/>
</dbReference>
<comment type="cofactor">
    <cofactor evidence="1">
        <name>pyridoxal 5'-phosphate</name>
        <dbReference type="ChEBI" id="CHEBI:597326"/>
    </cofactor>
</comment>
<keyword evidence="5 8" id="KW-0808">Transferase</keyword>
<keyword evidence="6" id="KW-0663">Pyridoxal phosphate</keyword>
<evidence type="ECO:0000256" key="3">
    <source>
        <dbReference type="ARBA" id="ARBA00011738"/>
    </source>
</evidence>
<feature type="domain" description="Aminotransferase class I/classII large" evidence="9">
    <location>
        <begin position="59"/>
        <end position="423"/>
    </location>
</feature>
<dbReference type="PRINTS" id="PR00799">
    <property type="entry name" value="TRANSAMINASE"/>
</dbReference>
<name>A0A7R8UVH3_HERIL</name>
<protein>
    <recommendedName>
        <fullName evidence="8">Aspartate aminotransferase</fullName>
        <ecNumber evidence="8">2.6.1.1</ecNumber>
    </recommendedName>
</protein>
<dbReference type="InterPro" id="IPR015422">
    <property type="entry name" value="PyrdxlP-dep_Trfase_small"/>
</dbReference>
<dbReference type="SUPFAM" id="SSF53383">
    <property type="entry name" value="PLP-dependent transferases"/>
    <property type="match status" value="1"/>
</dbReference>
<gene>
    <name evidence="10" type="ORF">HERILL_LOCUS10536</name>
</gene>
<dbReference type="InterPro" id="IPR015421">
    <property type="entry name" value="PyrdxlP-dep_Trfase_major"/>
</dbReference>
<sequence>MPSSRQIGVVAFNALLKSPKCNLWATSSRCSSWFSGVQMGPPDAILGITEAFKKDKNEKKINLGAGTYRDDNGNPFVLPSVRKAEEKIMAKKMNKEYAPISGIPEFTDLAIKIALGDDSPNLQKKSNATVQAISGTGSLRIGAAFLSKFWPGGKDIYMPSPTWGNHVPVFVHSGMTPKTYRYYDPKTCGFDFNGCMEDIRKIPAKSVILLHACAHNPTGVDPKPEQWREMCEVIKEKQLYPFFDMAYQGFASGNCEKDAFAVRLFEKEGHQFCLAQSFAKNMGLYGERAGAFSVICQDKEEAERVMSQVKILIRPMYSNPPIHGARIVTEILSDPELKKQWLVDVKQMADRIISIRKTLKDTLVKLGSQRSWDHITDQIGMFCYTGMTPENVARLTKEYSIYLTKDGRISMAGVTTKNVEHLACGMHAVTK</sequence>